<dbReference type="Gene3D" id="3.60.70.12">
    <property type="entry name" value="L-amino peptidase D-ALA esterase/amidase"/>
    <property type="match status" value="1"/>
</dbReference>
<gene>
    <name evidence="7" type="ORF">METZ01_LOCUS41053</name>
</gene>
<dbReference type="SUPFAM" id="SSF56266">
    <property type="entry name" value="DmpA/ArgJ-like"/>
    <property type="match status" value="1"/>
</dbReference>
<dbReference type="EMBL" id="UINC01001760">
    <property type="protein sequence ID" value="SUZ88199.1"/>
    <property type="molecule type" value="Genomic_DNA"/>
</dbReference>
<name>A0A381RBG6_9ZZZZ</name>
<keyword evidence="5" id="KW-0068">Autocatalytic cleavage</keyword>
<protein>
    <submittedName>
        <fullName evidence="7">Uncharacterized protein</fullName>
    </submittedName>
</protein>
<dbReference type="NCBIfam" id="TIGR00120">
    <property type="entry name" value="ArgJ"/>
    <property type="match status" value="1"/>
</dbReference>
<dbReference type="GO" id="GO:0004042">
    <property type="term" value="F:L-glutamate N-acetyltransferase activity"/>
    <property type="evidence" value="ECO:0007669"/>
    <property type="project" value="TreeGrafter"/>
</dbReference>
<dbReference type="GO" id="GO:0004358">
    <property type="term" value="F:L-glutamate N-acetyltransferase activity, acting on acetyl-L-ornithine as donor"/>
    <property type="evidence" value="ECO:0007669"/>
    <property type="project" value="InterPro"/>
</dbReference>
<evidence type="ECO:0000256" key="3">
    <source>
        <dbReference type="ARBA" id="ARBA00022605"/>
    </source>
</evidence>
<evidence type="ECO:0000256" key="4">
    <source>
        <dbReference type="ARBA" id="ARBA00022679"/>
    </source>
</evidence>
<dbReference type="HAMAP" id="MF_01106">
    <property type="entry name" value="ArgJ"/>
    <property type="match status" value="1"/>
</dbReference>
<dbReference type="PANTHER" id="PTHR23100:SF0">
    <property type="entry name" value="ARGININE BIOSYNTHESIS BIFUNCTIONAL PROTEIN ARGJ, MITOCHONDRIAL"/>
    <property type="match status" value="1"/>
</dbReference>
<dbReference type="FunFam" id="3.60.70.12:FF:000001">
    <property type="entry name" value="Arginine biosynthesis bifunctional protein ArgJ, chloroplastic"/>
    <property type="match status" value="1"/>
</dbReference>
<accession>A0A381RBG6</accession>
<organism evidence="7">
    <name type="scientific">marine metagenome</name>
    <dbReference type="NCBI Taxonomy" id="408172"/>
    <lineage>
        <taxon>unclassified sequences</taxon>
        <taxon>metagenomes</taxon>
        <taxon>ecological metagenomes</taxon>
    </lineage>
</organism>
<evidence type="ECO:0000256" key="2">
    <source>
        <dbReference type="ARBA" id="ARBA00022571"/>
    </source>
</evidence>
<dbReference type="CDD" id="cd02152">
    <property type="entry name" value="OAT"/>
    <property type="match status" value="1"/>
</dbReference>
<keyword evidence="2" id="KW-0055">Arginine biosynthesis</keyword>
<dbReference type="AlphaFoldDB" id="A0A381RBG6"/>
<evidence type="ECO:0000256" key="1">
    <source>
        <dbReference type="ARBA" id="ARBA00006774"/>
    </source>
</evidence>
<dbReference type="NCBIfam" id="NF003802">
    <property type="entry name" value="PRK05388.1"/>
    <property type="match status" value="1"/>
</dbReference>
<dbReference type="PANTHER" id="PTHR23100">
    <property type="entry name" value="ARGININE BIOSYNTHESIS BIFUNCTIONAL PROTEIN ARGJ"/>
    <property type="match status" value="1"/>
</dbReference>
<dbReference type="Pfam" id="PF01960">
    <property type="entry name" value="ArgJ"/>
    <property type="match status" value="1"/>
</dbReference>
<dbReference type="GO" id="GO:0006592">
    <property type="term" value="P:ornithine biosynthetic process"/>
    <property type="evidence" value="ECO:0007669"/>
    <property type="project" value="TreeGrafter"/>
</dbReference>
<sequence>MAMDYPSLRSISGFSWLGINLGIKDETLDFGVIVSECECSAAGVFTRNNLPGAPVIVGRENIENGRLQAIVVNSKTANVATGKAGIEDAKNMCLWTGEALNIAPELVLPSSTGVIGQRLPIKKIHEGCKSIAENLASSPEHIEKFARAIMTTDSHPKWSSCSVGNATILGVAKGAGMVEPNMATMLSFFVTDAQLNSEGLQAILRRVVNKSFNRISIDTDTSTSDTVVIMANGLAGPVDTEKFEAAFTNSAMQLAKEIARDGEGATKLIELTVSGAESQPMALQIAKSIINSPLVKTAIHGADPNWGRFVMAVGKVFEYPVPLADLSIHFKKGAQILTVNAEILDADEVDLDAISALLQNQEIFIEVVVGSGNFSETVWGCDLTKGYIDENAFYTT</sequence>
<dbReference type="InterPro" id="IPR042195">
    <property type="entry name" value="ArgJ_beta_C"/>
</dbReference>
<proteinExistence type="inferred from homology"/>
<evidence type="ECO:0000256" key="6">
    <source>
        <dbReference type="ARBA" id="ARBA00023315"/>
    </source>
</evidence>
<keyword evidence="3" id="KW-0028">Amino-acid biosynthesis</keyword>
<dbReference type="InterPro" id="IPR002813">
    <property type="entry name" value="Arg_biosynth_ArgJ"/>
</dbReference>
<keyword evidence="6" id="KW-0012">Acyltransferase</keyword>
<dbReference type="Gene3D" id="3.10.20.340">
    <property type="entry name" value="ArgJ beta chain, C-terminal domain"/>
    <property type="match status" value="1"/>
</dbReference>
<evidence type="ECO:0000256" key="5">
    <source>
        <dbReference type="ARBA" id="ARBA00022813"/>
    </source>
</evidence>
<comment type="similarity">
    <text evidence="1">Belongs to the ArgJ family.</text>
</comment>
<dbReference type="GO" id="GO:0006526">
    <property type="term" value="P:L-arginine biosynthetic process"/>
    <property type="evidence" value="ECO:0007669"/>
    <property type="project" value="UniProtKB-KW"/>
</dbReference>
<evidence type="ECO:0000313" key="7">
    <source>
        <dbReference type="EMBL" id="SUZ88199.1"/>
    </source>
</evidence>
<keyword evidence="4" id="KW-0808">Transferase</keyword>
<dbReference type="InterPro" id="IPR016117">
    <property type="entry name" value="ArgJ-like_dom_sf"/>
</dbReference>
<reference evidence="7" key="1">
    <citation type="submission" date="2018-05" db="EMBL/GenBank/DDBJ databases">
        <authorList>
            <person name="Lanie J.A."/>
            <person name="Ng W.-L."/>
            <person name="Kazmierczak K.M."/>
            <person name="Andrzejewski T.M."/>
            <person name="Davidsen T.M."/>
            <person name="Wayne K.J."/>
            <person name="Tettelin H."/>
            <person name="Glass J.I."/>
            <person name="Rusch D."/>
            <person name="Podicherti R."/>
            <person name="Tsui H.-C.T."/>
            <person name="Winkler M.E."/>
        </authorList>
    </citation>
    <scope>NUCLEOTIDE SEQUENCE</scope>
</reference>